<protein>
    <submittedName>
        <fullName evidence="1">Uncharacterized protein</fullName>
    </submittedName>
</protein>
<name>A0A7T5R2I7_9BACT</name>
<gene>
    <name evidence="1" type="ORF">HYS17_00810</name>
</gene>
<sequence>MTTPSYLGRLWHDAAELYRNVDAALSHPGAMPATRRRLDESKIFAGAAVSAVSWESPLTLAGAALSIAEGFQDLNESGYKWRCRHHRFRL</sequence>
<dbReference type="EMBL" id="CP066681">
    <property type="protein sequence ID" value="QQG36365.1"/>
    <property type="molecule type" value="Genomic_DNA"/>
</dbReference>
<organism evidence="1 2">
    <name type="scientific">Micavibrio aeruginosavorus</name>
    <dbReference type="NCBI Taxonomy" id="349221"/>
    <lineage>
        <taxon>Bacteria</taxon>
        <taxon>Pseudomonadati</taxon>
        <taxon>Bdellovibrionota</taxon>
        <taxon>Bdellovibrionia</taxon>
        <taxon>Bdellovibrionales</taxon>
        <taxon>Pseudobdellovibrionaceae</taxon>
        <taxon>Micavibrio</taxon>
    </lineage>
</organism>
<reference evidence="1 2" key="1">
    <citation type="submission" date="2020-07" db="EMBL/GenBank/DDBJ databases">
        <title>Huge and variable diversity of episymbiotic CPR bacteria and DPANN archaea in groundwater ecosystems.</title>
        <authorList>
            <person name="He C.Y."/>
            <person name="Keren R."/>
            <person name="Whittaker M."/>
            <person name="Farag I.F."/>
            <person name="Doudna J."/>
            <person name="Cate J.H.D."/>
            <person name="Banfield J.F."/>
        </authorList>
    </citation>
    <scope>NUCLEOTIDE SEQUENCE [LARGE SCALE GENOMIC DNA]</scope>
    <source>
        <strain evidence="1">NC_groundwater_70_Ag_B-0.1um_54_66</strain>
    </source>
</reference>
<dbReference type="Proteomes" id="UP000595362">
    <property type="component" value="Chromosome"/>
</dbReference>
<dbReference type="AlphaFoldDB" id="A0A7T5R2I7"/>
<evidence type="ECO:0000313" key="2">
    <source>
        <dbReference type="Proteomes" id="UP000595362"/>
    </source>
</evidence>
<proteinExistence type="predicted"/>
<evidence type="ECO:0000313" key="1">
    <source>
        <dbReference type="EMBL" id="QQG36365.1"/>
    </source>
</evidence>
<accession>A0A7T5R2I7</accession>